<gene>
    <name evidence="1" type="ORF">S06H3_33018</name>
</gene>
<dbReference type="AlphaFoldDB" id="X1MX65"/>
<proteinExistence type="predicted"/>
<protein>
    <submittedName>
        <fullName evidence="1">Uncharacterized protein</fullName>
    </submittedName>
</protein>
<organism evidence="1">
    <name type="scientific">marine sediment metagenome</name>
    <dbReference type="NCBI Taxonomy" id="412755"/>
    <lineage>
        <taxon>unclassified sequences</taxon>
        <taxon>metagenomes</taxon>
        <taxon>ecological metagenomes</taxon>
    </lineage>
</organism>
<reference evidence="1" key="1">
    <citation type="journal article" date="2014" name="Front. Microbiol.">
        <title>High frequency of phylogenetically diverse reductive dehalogenase-homologous genes in deep subseafloor sedimentary metagenomes.</title>
        <authorList>
            <person name="Kawai M."/>
            <person name="Futagami T."/>
            <person name="Toyoda A."/>
            <person name="Takaki Y."/>
            <person name="Nishi S."/>
            <person name="Hori S."/>
            <person name="Arai W."/>
            <person name="Tsubouchi T."/>
            <person name="Morono Y."/>
            <person name="Uchiyama I."/>
            <person name="Ito T."/>
            <person name="Fujiyama A."/>
            <person name="Inagaki F."/>
            <person name="Takami H."/>
        </authorList>
    </citation>
    <scope>NUCLEOTIDE SEQUENCE</scope>
    <source>
        <strain evidence="1">Expedition CK06-06</strain>
    </source>
</reference>
<comment type="caution">
    <text evidence="1">The sequence shown here is derived from an EMBL/GenBank/DDBJ whole genome shotgun (WGS) entry which is preliminary data.</text>
</comment>
<name>X1MX65_9ZZZZ</name>
<accession>X1MX65</accession>
<dbReference type="EMBL" id="BARV01019678">
    <property type="protein sequence ID" value="GAI19280.1"/>
    <property type="molecule type" value="Genomic_DNA"/>
</dbReference>
<sequence length="116" mass="13515">MDNDGFEINVGFNLRESSNKGARIGLREKFSVILDGILQEADTDFHYLISNKNTKYKEILIEDDDYTDDDLKNVAEVMVELITDTFELIQKSIDAFKERYKVELEKWKVELVSESQ</sequence>
<evidence type="ECO:0000313" key="1">
    <source>
        <dbReference type="EMBL" id="GAI19280.1"/>
    </source>
</evidence>